<feature type="compositionally biased region" description="Basic and acidic residues" evidence="1">
    <location>
        <begin position="51"/>
        <end position="62"/>
    </location>
</feature>
<evidence type="ECO:0000313" key="2">
    <source>
        <dbReference type="EMBL" id="KAL2540203.1"/>
    </source>
</evidence>
<reference evidence="3" key="1">
    <citation type="submission" date="2024-07" db="EMBL/GenBank/DDBJ databases">
        <title>Two chromosome-level genome assemblies of Korean endemic species Abeliophyllum distichum and Forsythia ovata (Oleaceae).</title>
        <authorList>
            <person name="Jang H."/>
        </authorList>
    </citation>
    <scope>NUCLEOTIDE SEQUENCE [LARGE SCALE GENOMIC DNA]</scope>
</reference>
<dbReference type="PANTHER" id="PTHR31923">
    <property type="entry name" value="BSD DOMAIN-CONTAINING PROTEIN"/>
    <property type="match status" value="1"/>
</dbReference>
<proteinExistence type="predicted"/>
<sequence>MSWLARSIATSLHLDEDDDANAIAQNDRALLTHPEDGERPEDQYPENINSKVEEEGYLEDRSLSVNDDDNRDNLHGLKEDLSEFKETFTRQLWGVASFLAPPPPPPLPGQKSDLLYSEPKSERVGLDNEEEEEGELGEYGEGEPGHFGKYSNLSQSEDYYTLENAVGITEEVLAFARNIAHHPETWLDFPLSEEEEFLPPGFASEKGGDFSPPRSPATATGEGRNPLPFAPISGWVGVGVGGVGRVNFLFFNIKIN</sequence>
<comment type="caution">
    <text evidence="2">The sequence shown here is derived from an EMBL/GenBank/DDBJ whole genome shotgun (WGS) entry which is preliminary data.</text>
</comment>
<evidence type="ECO:0000256" key="1">
    <source>
        <dbReference type="SAM" id="MobiDB-lite"/>
    </source>
</evidence>
<gene>
    <name evidence="2" type="ORF">Adt_01181</name>
</gene>
<feature type="compositionally biased region" description="Basic and acidic residues" evidence="1">
    <location>
        <begin position="33"/>
        <end position="42"/>
    </location>
</feature>
<dbReference type="EMBL" id="JBFOLK010000001">
    <property type="protein sequence ID" value="KAL2540203.1"/>
    <property type="molecule type" value="Genomic_DNA"/>
</dbReference>
<feature type="region of interest" description="Disordered" evidence="1">
    <location>
        <begin position="200"/>
        <end position="224"/>
    </location>
</feature>
<feature type="region of interest" description="Disordered" evidence="1">
    <location>
        <begin position="17"/>
        <end position="71"/>
    </location>
</feature>
<feature type="compositionally biased region" description="Acidic residues" evidence="1">
    <location>
        <begin position="127"/>
        <end position="141"/>
    </location>
</feature>
<dbReference type="Proteomes" id="UP001604336">
    <property type="component" value="Unassembled WGS sequence"/>
</dbReference>
<protein>
    <submittedName>
        <fullName evidence="2">BSD domain-containing protein</fullName>
    </submittedName>
</protein>
<dbReference type="AlphaFoldDB" id="A0ABD1VU03"/>
<feature type="region of interest" description="Disordered" evidence="1">
    <location>
        <begin position="120"/>
        <end position="146"/>
    </location>
</feature>
<evidence type="ECO:0000313" key="3">
    <source>
        <dbReference type="Proteomes" id="UP001604336"/>
    </source>
</evidence>
<accession>A0ABD1VU03</accession>
<keyword evidence="3" id="KW-1185">Reference proteome</keyword>
<organism evidence="2 3">
    <name type="scientific">Abeliophyllum distichum</name>
    <dbReference type="NCBI Taxonomy" id="126358"/>
    <lineage>
        <taxon>Eukaryota</taxon>
        <taxon>Viridiplantae</taxon>
        <taxon>Streptophyta</taxon>
        <taxon>Embryophyta</taxon>
        <taxon>Tracheophyta</taxon>
        <taxon>Spermatophyta</taxon>
        <taxon>Magnoliopsida</taxon>
        <taxon>eudicotyledons</taxon>
        <taxon>Gunneridae</taxon>
        <taxon>Pentapetalae</taxon>
        <taxon>asterids</taxon>
        <taxon>lamiids</taxon>
        <taxon>Lamiales</taxon>
        <taxon>Oleaceae</taxon>
        <taxon>Forsythieae</taxon>
        <taxon>Abeliophyllum</taxon>
    </lineage>
</organism>
<name>A0ABD1VU03_9LAMI</name>
<dbReference type="PANTHER" id="PTHR31923:SF27">
    <property type="entry name" value="BSD DOMAIN-CONTAINING PROTEIN"/>
    <property type="match status" value="1"/>
</dbReference>